<keyword evidence="2" id="KW-1185">Reference proteome</keyword>
<dbReference type="AlphaFoldDB" id="A0A2S0VYC8"/>
<dbReference type="Pfam" id="PF14384">
    <property type="entry name" value="BrnA_antitoxin"/>
    <property type="match status" value="1"/>
</dbReference>
<dbReference type="OrthoDB" id="9796641at2"/>
<dbReference type="EMBL" id="CP026605">
    <property type="protein sequence ID" value="AWB69227.1"/>
    <property type="molecule type" value="Genomic_DNA"/>
</dbReference>
<geneLocation type="plasmid" evidence="1">
    <name>unnamed1</name>
</geneLocation>
<keyword evidence="1" id="KW-0614">Plasmid</keyword>
<dbReference type="KEGG" id="cate:C2869_22255"/>
<organism evidence="1 2">
    <name type="scientific">Saccharobesus litoralis</name>
    <dbReference type="NCBI Taxonomy" id="2172099"/>
    <lineage>
        <taxon>Bacteria</taxon>
        <taxon>Pseudomonadati</taxon>
        <taxon>Pseudomonadota</taxon>
        <taxon>Gammaproteobacteria</taxon>
        <taxon>Alteromonadales</taxon>
        <taxon>Alteromonadaceae</taxon>
        <taxon>Saccharobesus</taxon>
    </lineage>
</organism>
<evidence type="ECO:0000313" key="1">
    <source>
        <dbReference type="EMBL" id="AWB69227.1"/>
    </source>
</evidence>
<dbReference type="Proteomes" id="UP000244441">
    <property type="component" value="Plasmid unnamed1"/>
</dbReference>
<dbReference type="RefSeq" id="WP_108605264.1">
    <property type="nucleotide sequence ID" value="NZ_CP026605.1"/>
</dbReference>
<evidence type="ECO:0000313" key="2">
    <source>
        <dbReference type="Proteomes" id="UP000244441"/>
    </source>
</evidence>
<dbReference type="InterPro" id="IPR025528">
    <property type="entry name" value="BrnA_antitoxin"/>
</dbReference>
<name>A0A2S0VYC8_9ALTE</name>
<sequence>MSKASKTDWKRLSDMPDSDIDMSDIDELGDDFFNHAELRMPAKKSVTLRLDEDVLTFLKSEGQGYQTRINKLLRNYMDVQLHRANHK</sequence>
<gene>
    <name evidence="1" type="ORF">C2869_22255</name>
</gene>
<reference evidence="1 2" key="1">
    <citation type="submission" date="2018-01" db="EMBL/GenBank/DDBJ databases">
        <title>Genome sequence of a Cantenovulum-like bacteria.</title>
        <authorList>
            <person name="Tan W.R."/>
            <person name="Lau N.-S."/>
            <person name="Go F."/>
            <person name="Amirul A.-A.A."/>
        </authorList>
    </citation>
    <scope>NUCLEOTIDE SEQUENCE [LARGE SCALE GENOMIC DNA]</scope>
    <source>
        <strain evidence="1 2">CCB-QB4</strain>
        <plasmid evidence="2">Plasmid unnamed1</plasmid>
    </source>
</reference>
<accession>A0A2S0VYC8</accession>
<protein>
    <submittedName>
        <fullName evidence="1">3-oxoacyl-ACP synthase</fullName>
    </submittedName>
</protein>
<proteinExistence type="predicted"/>